<name>A0A0H2RCC6_9AGAM</name>
<proteinExistence type="predicted"/>
<dbReference type="InParanoid" id="A0A0H2RCC6"/>
<evidence type="ECO:0000313" key="2">
    <source>
        <dbReference type="Proteomes" id="UP000053477"/>
    </source>
</evidence>
<accession>A0A0H2RCC6</accession>
<organism evidence="1 2">
    <name type="scientific">Schizopora paradoxa</name>
    <dbReference type="NCBI Taxonomy" id="27342"/>
    <lineage>
        <taxon>Eukaryota</taxon>
        <taxon>Fungi</taxon>
        <taxon>Dikarya</taxon>
        <taxon>Basidiomycota</taxon>
        <taxon>Agaricomycotina</taxon>
        <taxon>Agaricomycetes</taxon>
        <taxon>Hymenochaetales</taxon>
        <taxon>Schizoporaceae</taxon>
        <taxon>Schizopora</taxon>
    </lineage>
</organism>
<dbReference type="Proteomes" id="UP000053477">
    <property type="component" value="Unassembled WGS sequence"/>
</dbReference>
<reference evidence="1 2" key="1">
    <citation type="submission" date="2015-04" db="EMBL/GenBank/DDBJ databases">
        <title>Complete genome sequence of Schizopora paradoxa KUC8140, a cosmopolitan wood degrader in East Asia.</title>
        <authorList>
            <consortium name="DOE Joint Genome Institute"/>
            <person name="Min B."/>
            <person name="Park H."/>
            <person name="Jang Y."/>
            <person name="Kim J.-J."/>
            <person name="Kim K.H."/>
            <person name="Pangilinan J."/>
            <person name="Lipzen A."/>
            <person name="Riley R."/>
            <person name="Grigoriev I.V."/>
            <person name="Spatafora J.W."/>
            <person name="Choi I.-G."/>
        </authorList>
    </citation>
    <scope>NUCLEOTIDE SEQUENCE [LARGE SCALE GENOMIC DNA]</scope>
    <source>
        <strain evidence="1 2">KUC8140</strain>
    </source>
</reference>
<dbReference type="AlphaFoldDB" id="A0A0H2RCC6"/>
<keyword evidence="2" id="KW-1185">Reference proteome</keyword>
<gene>
    <name evidence="1" type="ORF">SCHPADRAFT_577876</name>
</gene>
<protein>
    <submittedName>
        <fullName evidence="1">Uncharacterized protein</fullName>
    </submittedName>
</protein>
<evidence type="ECO:0000313" key="1">
    <source>
        <dbReference type="EMBL" id="KLO09162.1"/>
    </source>
</evidence>
<sequence length="194" mass="21508">MTALTIGITFEVDAILLPADKPLPVLVKAAFEVTFDHARGRVAHRERCFNELLGPAASWLPDAQWDEDIHQLSSTHPLSDEHKSESRLSLHCRPNGKPNACYATLVEPEALRPSALSSTSVWGAIDDKYSESHGNGCFLVLKHPPGTCCPEIPGAFVENATLDDVEKVISYLEQRRHYMYETGGVRNKFSVCTY</sequence>
<dbReference type="EMBL" id="KQ086064">
    <property type="protein sequence ID" value="KLO09162.1"/>
    <property type="molecule type" value="Genomic_DNA"/>
</dbReference>